<dbReference type="EnsemblProtists" id="EKX48521">
    <property type="protein sequence ID" value="EKX48521"/>
    <property type="gene ID" value="GUITHDRAFT_105666"/>
</dbReference>
<dbReference type="AlphaFoldDB" id="L1JJ47"/>
<keyword evidence="3" id="KW-1185">Reference proteome</keyword>
<accession>L1JJ47</accession>
<dbReference type="KEGG" id="gtt:GUITHDRAFT_105666"/>
<organism evidence="1">
    <name type="scientific">Guillardia theta (strain CCMP2712)</name>
    <name type="common">Cryptophyte</name>
    <dbReference type="NCBI Taxonomy" id="905079"/>
    <lineage>
        <taxon>Eukaryota</taxon>
        <taxon>Cryptophyceae</taxon>
        <taxon>Pyrenomonadales</taxon>
        <taxon>Geminigeraceae</taxon>
        <taxon>Guillardia</taxon>
    </lineage>
</organism>
<reference evidence="2" key="3">
    <citation type="submission" date="2016-03" db="UniProtKB">
        <authorList>
            <consortium name="EnsemblProtists"/>
        </authorList>
    </citation>
    <scope>IDENTIFICATION</scope>
</reference>
<protein>
    <recommendedName>
        <fullName evidence="4">Arrestin-like N-terminal domain-containing protein</fullName>
    </recommendedName>
</protein>
<dbReference type="Pfam" id="PF08737">
    <property type="entry name" value="Rgp1"/>
    <property type="match status" value="2"/>
</dbReference>
<dbReference type="RefSeq" id="XP_005835501.1">
    <property type="nucleotide sequence ID" value="XM_005835444.1"/>
</dbReference>
<gene>
    <name evidence="1" type="ORF">GUITHDRAFT_105666</name>
</gene>
<proteinExistence type="predicted"/>
<reference evidence="1 3" key="1">
    <citation type="journal article" date="2012" name="Nature">
        <title>Algal genomes reveal evolutionary mosaicism and the fate of nucleomorphs.</title>
        <authorList>
            <consortium name="DOE Joint Genome Institute"/>
            <person name="Curtis B.A."/>
            <person name="Tanifuji G."/>
            <person name="Burki F."/>
            <person name="Gruber A."/>
            <person name="Irimia M."/>
            <person name="Maruyama S."/>
            <person name="Arias M.C."/>
            <person name="Ball S.G."/>
            <person name="Gile G.H."/>
            <person name="Hirakawa Y."/>
            <person name="Hopkins J.F."/>
            <person name="Kuo A."/>
            <person name="Rensing S.A."/>
            <person name="Schmutz J."/>
            <person name="Symeonidi A."/>
            <person name="Elias M."/>
            <person name="Eveleigh R.J."/>
            <person name="Herman E.K."/>
            <person name="Klute M.J."/>
            <person name="Nakayama T."/>
            <person name="Obornik M."/>
            <person name="Reyes-Prieto A."/>
            <person name="Armbrust E.V."/>
            <person name="Aves S.J."/>
            <person name="Beiko R.G."/>
            <person name="Coutinho P."/>
            <person name="Dacks J.B."/>
            <person name="Durnford D.G."/>
            <person name="Fast N.M."/>
            <person name="Green B.R."/>
            <person name="Grisdale C.J."/>
            <person name="Hempel F."/>
            <person name="Henrissat B."/>
            <person name="Hoppner M.P."/>
            <person name="Ishida K."/>
            <person name="Kim E."/>
            <person name="Koreny L."/>
            <person name="Kroth P.G."/>
            <person name="Liu Y."/>
            <person name="Malik S.B."/>
            <person name="Maier U.G."/>
            <person name="McRose D."/>
            <person name="Mock T."/>
            <person name="Neilson J.A."/>
            <person name="Onodera N.T."/>
            <person name="Poole A.M."/>
            <person name="Pritham E.J."/>
            <person name="Richards T.A."/>
            <person name="Rocap G."/>
            <person name="Roy S.W."/>
            <person name="Sarai C."/>
            <person name="Schaack S."/>
            <person name="Shirato S."/>
            <person name="Slamovits C.H."/>
            <person name="Spencer D.F."/>
            <person name="Suzuki S."/>
            <person name="Worden A.Z."/>
            <person name="Zauner S."/>
            <person name="Barry K."/>
            <person name="Bell C."/>
            <person name="Bharti A.K."/>
            <person name="Crow J.A."/>
            <person name="Grimwood J."/>
            <person name="Kramer R."/>
            <person name="Lindquist E."/>
            <person name="Lucas S."/>
            <person name="Salamov A."/>
            <person name="McFadden G.I."/>
            <person name="Lane C.E."/>
            <person name="Keeling P.J."/>
            <person name="Gray M.W."/>
            <person name="Grigoriev I.V."/>
            <person name="Archibald J.M."/>
        </authorList>
    </citation>
    <scope>NUCLEOTIDE SEQUENCE</scope>
    <source>
        <strain evidence="1 3">CCMP2712</strain>
    </source>
</reference>
<dbReference type="GeneID" id="17305251"/>
<dbReference type="InterPro" id="IPR014848">
    <property type="entry name" value="Rgp1"/>
</dbReference>
<dbReference type="OrthoDB" id="1918at2759"/>
<evidence type="ECO:0000313" key="2">
    <source>
        <dbReference type="EnsemblProtists" id="EKX48521"/>
    </source>
</evidence>
<name>L1JJ47_GUITC</name>
<dbReference type="EMBL" id="JH992985">
    <property type="protein sequence ID" value="EKX48521.1"/>
    <property type="molecule type" value="Genomic_DNA"/>
</dbReference>
<sequence length="410" mass="45665">MRPRIGRGLGRASSAWRIRSDSGFIGCVRAVISICWPCPEKRVPNHEKSVTVLHCAASAVGWIRLNPRYGKLDKSSRIARSSPLSSYLHTKFPGEYDSGSLEQIFESQQTLDAVIYEGEKRSYLYEFTLPPLLPPTFKGKCFSFTYGVVVEIQLEGIGNIVPQPRVLTLPLRVVSRYAPQQVHVIQIFGLEGSLYHEFLARAQALERARNSIGEKILSSLEKPAELAVYDSVPSSAPIDMSSFKIMFENRLVMYFEMPDGEFHCGENIAICFDFSEAAVKCERITVTIESQETINKPYATYPADSDNDPNAQCTQHISRTVCTENRLHTNMLLTLPVSAAPTLRSSVGSFEWELKLQMTLVKDGGTPAGRSELQQTEVLTWRRSIVVAGVETGLDAFVHARPSRSAIILS</sequence>
<dbReference type="HOGENOM" id="CLU_671659_0_0_1"/>
<reference evidence="3" key="2">
    <citation type="submission" date="2012-11" db="EMBL/GenBank/DDBJ databases">
        <authorList>
            <person name="Kuo A."/>
            <person name="Curtis B.A."/>
            <person name="Tanifuji G."/>
            <person name="Burki F."/>
            <person name="Gruber A."/>
            <person name="Irimia M."/>
            <person name="Maruyama S."/>
            <person name="Arias M.C."/>
            <person name="Ball S.G."/>
            <person name="Gile G.H."/>
            <person name="Hirakawa Y."/>
            <person name="Hopkins J.F."/>
            <person name="Rensing S.A."/>
            <person name="Schmutz J."/>
            <person name="Symeonidi A."/>
            <person name="Elias M."/>
            <person name="Eveleigh R.J."/>
            <person name="Herman E.K."/>
            <person name="Klute M.J."/>
            <person name="Nakayama T."/>
            <person name="Obornik M."/>
            <person name="Reyes-Prieto A."/>
            <person name="Armbrust E.V."/>
            <person name="Aves S.J."/>
            <person name="Beiko R.G."/>
            <person name="Coutinho P."/>
            <person name="Dacks J.B."/>
            <person name="Durnford D.G."/>
            <person name="Fast N.M."/>
            <person name="Green B.R."/>
            <person name="Grisdale C."/>
            <person name="Hempe F."/>
            <person name="Henrissat B."/>
            <person name="Hoppner M.P."/>
            <person name="Ishida K.-I."/>
            <person name="Kim E."/>
            <person name="Koreny L."/>
            <person name="Kroth P.G."/>
            <person name="Liu Y."/>
            <person name="Malik S.-B."/>
            <person name="Maier U.G."/>
            <person name="McRose D."/>
            <person name="Mock T."/>
            <person name="Neilson J.A."/>
            <person name="Onodera N.T."/>
            <person name="Poole A.M."/>
            <person name="Pritham E.J."/>
            <person name="Richards T.A."/>
            <person name="Rocap G."/>
            <person name="Roy S.W."/>
            <person name="Sarai C."/>
            <person name="Schaack S."/>
            <person name="Shirato S."/>
            <person name="Slamovits C.H."/>
            <person name="Spencer D.F."/>
            <person name="Suzuki S."/>
            <person name="Worden A.Z."/>
            <person name="Zauner S."/>
            <person name="Barry K."/>
            <person name="Bell C."/>
            <person name="Bharti A.K."/>
            <person name="Crow J.A."/>
            <person name="Grimwood J."/>
            <person name="Kramer R."/>
            <person name="Lindquist E."/>
            <person name="Lucas S."/>
            <person name="Salamov A."/>
            <person name="McFadden G.I."/>
            <person name="Lane C.E."/>
            <person name="Keeling P.J."/>
            <person name="Gray M.W."/>
            <person name="Grigoriev I.V."/>
            <person name="Archibald J.M."/>
        </authorList>
    </citation>
    <scope>NUCLEOTIDE SEQUENCE</scope>
    <source>
        <strain evidence="3">CCMP2712</strain>
    </source>
</reference>
<evidence type="ECO:0000313" key="1">
    <source>
        <dbReference type="EMBL" id="EKX48521.1"/>
    </source>
</evidence>
<evidence type="ECO:0000313" key="3">
    <source>
        <dbReference type="Proteomes" id="UP000011087"/>
    </source>
</evidence>
<dbReference type="PaxDb" id="55529-EKX48521"/>
<dbReference type="Proteomes" id="UP000011087">
    <property type="component" value="Unassembled WGS sequence"/>
</dbReference>
<dbReference type="PANTHER" id="PTHR12507">
    <property type="entry name" value="REDUCED GROWTH PHENOTYPE 1 RGP1, YEAST -RELATED"/>
    <property type="match status" value="1"/>
</dbReference>
<evidence type="ECO:0008006" key="4">
    <source>
        <dbReference type="Google" id="ProtNLM"/>
    </source>
</evidence>
<dbReference type="STRING" id="905079.L1JJ47"/>